<proteinExistence type="predicted"/>
<reference evidence="3" key="1">
    <citation type="journal article" date="2016" name="Insect Biochem. Mol. Biol.">
        <title>Multifaceted biological insights from a draft genome sequence of the tobacco hornworm moth, Manduca sexta.</title>
        <authorList>
            <person name="Kanost M.R."/>
            <person name="Arrese E.L."/>
            <person name="Cao X."/>
            <person name="Chen Y.R."/>
            <person name="Chellapilla S."/>
            <person name="Goldsmith M.R."/>
            <person name="Grosse-Wilde E."/>
            <person name="Heckel D.G."/>
            <person name="Herndon N."/>
            <person name="Jiang H."/>
            <person name="Papanicolaou A."/>
            <person name="Qu J."/>
            <person name="Soulages J.L."/>
            <person name="Vogel H."/>
            <person name="Walters J."/>
            <person name="Waterhouse R.M."/>
            <person name="Ahn S.J."/>
            <person name="Almeida F.C."/>
            <person name="An C."/>
            <person name="Aqrawi P."/>
            <person name="Bretschneider A."/>
            <person name="Bryant W.B."/>
            <person name="Bucks S."/>
            <person name="Chao H."/>
            <person name="Chevignon G."/>
            <person name="Christen J.M."/>
            <person name="Clarke D.F."/>
            <person name="Dittmer N.T."/>
            <person name="Ferguson L.C.F."/>
            <person name="Garavelou S."/>
            <person name="Gordon K.H.J."/>
            <person name="Gunaratna R.T."/>
            <person name="Han Y."/>
            <person name="Hauser F."/>
            <person name="He Y."/>
            <person name="Heidel-Fischer H."/>
            <person name="Hirsh A."/>
            <person name="Hu Y."/>
            <person name="Jiang H."/>
            <person name="Kalra D."/>
            <person name="Klinner C."/>
            <person name="Konig C."/>
            <person name="Kovar C."/>
            <person name="Kroll A.R."/>
            <person name="Kuwar S.S."/>
            <person name="Lee S.L."/>
            <person name="Lehman R."/>
            <person name="Li K."/>
            <person name="Li Z."/>
            <person name="Liang H."/>
            <person name="Lovelace S."/>
            <person name="Lu Z."/>
            <person name="Mansfield J.H."/>
            <person name="McCulloch K.J."/>
            <person name="Mathew T."/>
            <person name="Morton B."/>
            <person name="Muzny D.M."/>
            <person name="Neunemann D."/>
            <person name="Ongeri F."/>
            <person name="Pauchet Y."/>
            <person name="Pu L.L."/>
            <person name="Pyrousis I."/>
            <person name="Rao X.J."/>
            <person name="Redding A."/>
            <person name="Roesel C."/>
            <person name="Sanchez-Gracia A."/>
            <person name="Schaack S."/>
            <person name="Shukla A."/>
            <person name="Tetreau G."/>
            <person name="Wang Y."/>
            <person name="Xiong G.H."/>
            <person name="Traut W."/>
            <person name="Walsh T.K."/>
            <person name="Worley K.C."/>
            <person name="Wu D."/>
            <person name="Wu W."/>
            <person name="Wu Y.Q."/>
            <person name="Zhang X."/>
            <person name="Zou Z."/>
            <person name="Zucker H."/>
            <person name="Briscoe A.D."/>
            <person name="Burmester T."/>
            <person name="Clem R.J."/>
            <person name="Feyereisen R."/>
            <person name="Grimmelikhuijzen C.J.P."/>
            <person name="Hamodrakas S.J."/>
            <person name="Hansson B.S."/>
            <person name="Huguet E."/>
            <person name="Jermiin L.S."/>
            <person name="Lan Q."/>
            <person name="Lehman H.K."/>
            <person name="Lorenzen M."/>
            <person name="Merzendorfer H."/>
            <person name="Michalopoulos I."/>
            <person name="Morton D.B."/>
            <person name="Muthukrishnan S."/>
            <person name="Oakeshott J.G."/>
            <person name="Palmer W."/>
            <person name="Park Y."/>
            <person name="Passarelli A.L."/>
            <person name="Rozas J."/>
            <person name="Schwartz L.M."/>
            <person name="Smith W."/>
            <person name="Southgate A."/>
            <person name="Vilcinskas A."/>
            <person name="Vogt R."/>
            <person name="Wang P."/>
            <person name="Werren J."/>
            <person name="Yu X.Q."/>
            <person name="Zhou J.J."/>
            <person name="Brown S.J."/>
            <person name="Scherer S.E."/>
            <person name="Richards S."/>
            <person name="Blissard G.W."/>
        </authorList>
    </citation>
    <scope>NUCLEOTIDE SEQUENCE</scope>
</reference>
<keyword evidence="4" id="KW-1185">Reference proteome</keyword>
<organism evidence="3 4">
    <name type="scientific">Manduca sexta</name>
    <name type="common">Tobacco hawkmoth</name>
    <name type="synonym">Tobacco hornworm</name>
    <dbReference type="NCBI Taxonomy" id="7130"/>
    <lineage>
        <taxon>Eukaryota</taxon>
        <taxon>Metazoa</taxon>
        <taxon>Ecdysozoa</taxon>
        <taxon>Arthropoda</taxon>
        <taxon>Hexapoda</taxon>
        <taxon>Insecta</taxon>
        <taxon>Pterygota</taxon>
        <taxon>Neoptera</taxon>
        <taxon>Endopterygota</taxon>
        <taxon>Lepidoptera</taxon>
        <taxon>Glossata</taxon>
        <taxon>Ditrysia</taxon>
        <taxon>Bombycoidea</taxon>
        <taxon>Sphingidae</taxon>
        <taxon>Sphinginae</taxon>
        <taxon>Sphingini</taxon>
        <taxon>Manduca</taxon>
    </lineage>
</organism>
<feature type="signal peptide" evidence="2">
    <location>
        <begin position="1"/>
        <end position="18"/>
    </location>
</feature>
<feature type="chain" id="PRO_5036720288" description="Secreted protein" evidence="2">
    <location>
        <begin position="19"/>
        <end position="91"/>
    </location>
</feature>
<dbReference type="Proteomes" id="UP000791440">
    <property type="component" value="Unassembled WGS sequence"/>
</dbReference>
<name>A0A921ZCI3_MANSE</name>
<comment type="caution">
    <text evidence="3">The sequence shown here is derived from an EMBL/GenBank/DDBJ whole genome shotgun (WGS) entry which is preliminary data.</text>
</comment>
<keyword evidence="2" id="KW-0732">Signal</keyword>
<accession>A0A921ZCI3</accession>
<sequence length="91" mass="9733">MKAIVIFLVVVLALTAESAIRGKSHKKSKAVKEEPAASPADDDDNAEWPNPIEIKSFSSSGDYSAQGGYEAGDHTEASRQHGKTGRKSHSH</sequence>
<reference evidence="3" key="2">
    <citation type="submission" date="2020-12" db="EMBL/GenBank/DDBJ databases">
        <authorList>
            <person name="Kanost M."/>
        </authorList>
    </citation>
    <scope>NUCLEOTIDE SEQUENCE</scope>
</reference>
<feature type="compositionally biased region" description="Basic residues" evidence="1">
    <location>
        <begin position="80"/>
        <end position="91"/>
    </location>
</feature>
<feature type="region of interest" description="Disordered" evidence="1">
    <location>
        <begin position="21"/>
        <end position="91"/>
    </location>
</feature>
<gene>
    <name evidence="3" type="ORF">O3G_MSEX009037</name>
</gene>
<evidence type="ECO:0000313" key="4">
    <source>
        <dbReference type="Proteomes" id="UP000791440"/>
    </source>
</evidence>
<dbReference type="AlphaFoldDB" id="A0A921ZCI3"/>
<evidence type="ECO:0000256" key="1">
    <source>
        <dbReference type="SAM" id="MobiDB-lite"/>
    </source>
</evidence>
<evidence type="ECO:0000313" key="3">
    <source>
        <dbReference type="EMBL" id="KAG6455123.1"/>
    </source>
</evidence>
<dbReference type="EMBL" id="JH668482">
    <property type="protein sequence ID" value="KAG6455123.1"/>
    <property type="molecule type" value="Genomic_DNA"/>
</dbReference>
<protein>
    <recommendedName>
        <fullName evidence="5">Secreted protein</fullName>
    </recommendedName>
</protein>
<evidence type="ECO:0008006" key="5">
    <source>
        <dbReference type="Google" id="ProtNLM"/>
    </source>
</evidence>
<evidence type="ECO:0000256" key="2">
    <source>
        <dbReference type="SAM" id="SignalP"/>
    </source>
</evidence>